<dbReference type="InterPro" id="IPR011611">
    <property type="entry name" value="PfkB_dom"/>
</dbReference>
<dbReference type="GO" id="GO:0033786">
    <property type="term" value="F:heptose-1-phosphate adenylyltransferase activity"/>
    <property type="evidence" value="ECO:0007669"/>
    <property type="project" value="TreeGrafter"/>
</dbReference>
<dbReference type="FunFam" id="3.40.1190.20:FF:000002">
    <property type="entry name" value="Bifunctional protein HldE"/>
    <property type="match status" value="1"/>
</dbReference>
<dbReference type="Proteomes" id="UP000178885">
    <property type="component" value="Unassembled WGS sequence"/>
</dbReference>
<proteinExistence type="predicted"/>
<dbReference type="Gene3D" id="3.40.1190.20">
    <property type="match status" value="1"/>
</dbReference>
<dbReference type="InterPro" id="IPR002173">
    <property type="entry name" value="Carboh/pur_kinase_PfkB_CS"/>
</dbReference>
<dbReference type="SUPFAM" id="SSF53613">
    <property type="entry name" value="Ribokinase-like"/>
    <property type="match status" value="1"/>
</dbReference>
<evidence type="ECO:0000313" key="4">
    <source>
        <dbReference type="EMBL" id="OGI47058.1"/>
    </source>
</evidence>
<dbReference type="InterPro" id="IPR011913">
    <property type="entry name" value="RfaE_dom_I"/>
</dbReference>
<dbReference type="GO" id="GO:0005829">
    <property type="term" value="C:cytosol"/>
    <property type="evidence" value="ECO:0007669"/>
    <property type="project" value="TreeGrafter"/>
</dbReference>
<keyword evidence="1" id="KW-0808">Transferase</keyword>
<name>A0A1F6TPL4_9PROT</name>
<sequence>MPRLLEKIARAQALVVGDAMLDRYWYGEVERISPEAPVPVVAVNRSDERPGGAANVARNVRALGARCALLSITGDDRDADILQRLLSEEGIESGLYRDKLLNTTVKLRVISRHQQLLRIDFESPVSKDARVRLLDDYLKRLSGYDVVIVSDYGKGGLGYVQEIIHAARRAGKPAVVDPKGRDYSGYRGATLITPNRKEFELVAGAFRDNAELERKAAAMAQELELDGVLVTRSEEGMSLIERSGRALHMPARAREVYDVTGAGDTVIAAIGCAYAVGGATEDALHLANVAAGIVVGKLGAATATPEEILHEPATEGV</sequence>
<dbReference type="NCBIfam" id="TIGR02198">
    <property type="entry name" value="rfaE_dom_I"/>
    <property type="match status" value="1"/>
</dbReference>
<dbReference type="InterPro" id="IPR029056">
    <property type="entry name" value="Ribokinase-like"/>
</dbReference>
<accession>A0A1F6TPL4</accession>
<evidence type="ECO:0000256" key="1">
    <source>
        <dbReference type="ARBA" id="ARBA00022679"/>
    </source>
</evidence>
<dbReference type="EMBL" id="MFSU01000066">
    <property type="protein sequence ID" value="OGI47058.1"/>
    <property type="molecule type" value="Genomic_DNA"/>
</dbReference>
<evidence type="ECO:0000256" key="2">
    <source>
        <dbReference type="ARBA" id="ARBA00022777"/>
    </source>
</evidence>
<protein>
    <recommendedName>
        <fullName evidence="3">Carbohydrate kinase PfkB domain-containing protein</fullName>
    </recommendedName>
</protein>
<dbReference type="GO" id="GO:0033785">
    <property type="term" value="F:heptose 7-phosphate kinase activity"/>
    <property type="evidence" value="ECO:0007669"/>
    <property type="project" value="TreeGrafter"/>
</dbReference>
<dbReference type="PANTHER" id="PTHR46969">
    <property type="entry name" value="BIFUNCTIONAL PROTEIN HLDE"/>
    <property type="match status" value="1"/>
</dbReference>
<organism evidence="4 5">
    <name type="scientific">Candidatus Muproteobacteria bacterium RBG_16_65_34</name>
    <dbReference type="NCBI Taxonomy" id="1817760"/>
    <lineage>
        <taxon>Bacteria</taxon>
        <taxon>Pseudomonadati</taxon>
        <taxon>Pseudomonadota</taxon>
        <taxon>Candidatus Muproteobacteria</taxon>
    </lineage>
</organism>
<dbReference type="CDD" id="cd01172">
    <property type="entry name" value="RfaE_like"/>
    <property type="match status" value="1"/>
</dbReference>
<evidence type="ECO:0000313" key="5">
    <source>
        <dbReference type="Proteomes" id="UP000178885"/>
    </source>
</evidence>
<feature type="domain" description="Carbohydrate kinase PfkB" evidence="3">
    <location>
        <begin position="13"/>
        <end position="305"/>
    </location>
</feature>
<dbReference type="PROSITE" id="PS00583">
    <property type="entry name" value="PFKB_KINASES_1"/>
    <property type="match status" value="1"/>
</dbReference>
<keyword evidence="2" id="KW-0418">Kinase</keyword>
<dbReference type="PANTHER" id="PTHR46969:SF1">
    <property type="entry name" value="BIFUNCTIONAL PROTEIN HLDE"/>
    <property type="match status" value="1"/>
</dbReference>
<dbReference type="Pfam" id="PF00294">
    <property type="entry name" value="PfkB"/>
    <property type="match status" value="1"/>
</dbReference>
<dbReference type="STRING" id="1817760.A2151_00195"/>
<comment type="caution">
    <text evidence="4">The sequence shown here is derived from an EMBL/GenBank/DDBJ whole genome shotgun (WGS) entry which is preliminary data.</text>
</comment>
<gene>
    <name evidence="4" type="ORF">A2151_00195</name>
</gene>
<reference evidence="4 5" key="1">
    <citation type="journal article" date="2016" name="Nat. Commun.">
        <title>Thousands of microbial genomes shed light on interconnected biogeochemical processes in an aquifer system.</title>
        <authorList>
            <person name="Anantharaman K."/>
            <person name="Brown C.T."/>
            <person name="Hug L.A."/>
            <person name="Sharon I."/>
            <person name="Castelle C.J."/>
            <person name="Probst A.J."/>
            <person name="Thomas B.C."/>
            <person name="Singh A."/>
            <person name="Wilkins M.J."/>
            <person name="Karaoz U."/>
            <person name="Brodie E.L."/>
            <person name="Williams K.H."/>
            <person name="Hubbard S.S."/>
            <person name="Banfield J.F."/>
        </authorList>
    </citation>
    <scope>NUCLEOTIDE SEQUENCE [LARGE SCALE GENOMIC DNA]</scope>
</reference>
<dbReference type="AlphaFoldDB" id="A0A1F6TPL4"/>
<dbReference type="GO" id="GO:0016773">
    <property type="term" value="F:phosphotransferase activity, alcohol group as acceptor"/>
    <property type="evidence" value="ECO:0007669"/>
    <property type="project" value="InterPro"/>
</dbReference>
<evidence type="ECO:0000259" key="3">
    <source>
        <dbReference type="Pfam" id="PF00294"/>
    </source>
</evidence>